<name>A0AAP9KIQ3_9GAMM</name>
<evidence type="ECO:0000313" key="2">
    <source>
        <dbReference type="EMBL" id="QGM27271.1"/>
    </source>
</evidence>
<protein>
    <recommendedName>
        <fullName evidence="4">Lipoprotein</fullName>
    </recommendedName>
</protein>
<dbReference type="AlphaFoldDB" id="A0AAP9KIQ3"/>
<evidence type="ECO:0000256" key="1">
    <source>
        <dbReference type="SAM" id="SignalP"/>
    </source>
</evidence>
<accession>A0AAP9KIQ3</accession>
<dbReference type="EMBL" id="CP046045">
    <property type="protein sequence ID" value="QGM27271.1"/>
    <property type="molecule type" value="Genomic_DNA"/>
</dbReference>
<feature type="chain" id="PRO_5042814953" description="Lipoprotein" evidence="1">
    <location>
        <begin position="19"/>
        <end position="166"/>
    </location>
</feature>
<gene>
    <name evidence="2" type="ORF">GJD93_06085</name>
</gene>
<evidence type="ECO:0008006" key="4">
    <source>
        <dbReference type="Google" id="ProtNLM"/>
    </source>
</evidence>
<dbReference type="RefSeq" id="WP_154320556.1">
    <property type="nucleotide sequence ID" value="NZ_CP046045.1"/>
</dbReference>
<proteinExistence type="predicted"/>
<reference evidence="3" key="1">
    <citation type="submission" date="2019-11" db="EMBL/GenBank/DDBJ databases">
        <title>Escherichia coli 1916D6.</title>
        <authorList>
            <person name="Yao H."/>
            <person name="Du X."/>
            <person name="Yu R."/>
            <person name="Li A."/>
        </authorList>
    </citation>
    <scope>NUCLEOTIDE SEQUENCE [LARGE SCALE GENOMIC DNA]</scope>
    <source>
        <strain evidence="3">19110F47</strain>
    </source>
</reference>
<feature type="signal peptide" evidence="1">
    <location>
        <begin position="1"/>
        <end position="18"/>
    </location>
</feature>
<organism evidence="2 3">
    <name type="scientific">Acinetobacter towneri</name>
    <dbReference type="NCBI Taxonomy" id="202956"/>
    <lineage>
        <taxon>Bacteria</taxon>
        <taxon>Pseudomonadati</taxon>
        <taxon>Pseudomonadota</taxon>
        <taxon>Gammaproteobacteria</taxon>
        <taxon>Moraxellales</taxon>
        <taxon>Moraxellaceae</taxon>
        <taxon>Acinetobacter</taxon>
    </lineage>
</organism>
<keyword evidence="1" id="KW-0732">Signal</keyword>
<dbReference type="NCBIfam" id="NF047637">
    <property type="entry name" value="lipo_CC0125"/>
    <property type="match status" value="1"/>
</dbReference>
<sequence>MKKIIVALFGVVLLSGCATPYKPNGFAFNGGFDSIELEPNYFRVTFKGNEKTSRERASDFALLRTSDLMLERNCQSFVVVKSSNGIKKGTLVLPSAQSSSSTTTFYGNTAITQTNTMPSIAIASNLEFPRTTIEARCSNETPDITKGVYDSKFINNSLRAKYKIKK</sequence>
<dbReference type="Proteomes" id="UP000405075">
    <property type="component" value="Chromosome"/>
</dbReference>
<dbReference type="PROSITE" id="PS51257">
    <property type="entry name" value="PROKAR_LIPOPROTEIN"/>
    <property type="match status" value="1"/>
</dbReference>
<evidence type="ECO:0000313" key="3">
    <source>
        <dbReference type="Proteomes" id="UP000405075"/>
    </source>
</evidence>